<evidence type="ECO:0000259" key="1">
    <source>
        <dbReference type="Pfam" id="PF01764"/>
    </source>
</evidence>
<dbReference type="Proteomes" id="UP000653358">
    <property type="component" value="Unassembled WGS sequence"/>
</dbReference>
<protein>
    <submittedName>
        <fullName evidence="2">Lipase family protein</fullName>
    </submittedName>
</protein>
<comment type="caution">
    <text evidence="2">The sequence shown here is derived from an EMBL/GenBank/DDBJ whole genome shotgun (WGS) entry which is preliminary data.</text>
</comment>
<dbReference type="CDD" id="cd00519">
    <property type="entry name" value="Lipase_3"/>
    <property type="match status" value="1"/>
</dbReference>
<proteinExistence type="predicted"/>
<accession>A0ABR6WPN7</accession>
<gene>
    <name evidence="2" type="ORF">GH807_13730</name>
</gene>
<dbReference type="Pfam" id="PF01764">
    <property type="entry name" value="Lipase_3"/>
    <property type="match status" value="1"/>
</dbReference>
<dbReference type="Gene3D" id="3.40.50.1820">
    <property type="entry name" value="alpha/beta hydrolase"/>
    <property type="match status" value="1"/>
</dbReference>
<dbReference type="SUPFAM" id="SSF53474">
    <property type="entry name" value="alpha/beta-Hydrolases"/>
    <property type="match status" value="1"/>
</dbReference>
<organism evidence="2 3">
    <name type="scientific">Acetobacterium tundrae</name>
    <dbReference type="NCBI Taxonomy" id="132932"/>
    <lineage>
        <taxon>Bacteria</taxon>
        <taxon>Bacillati</taxon>
        <taxon>Bacillota</taxon>
        <taxon>Clostridia</taxon>
        <taxon>Eubacteriales</taxon>
        <taxon>Eubacteriaceae</taxon>
        <taxon>Acetobacterium</taxon>
    </lineage>
</organism>
<evidence type="ECO:0000313" key="2">
    <source>
        <dbReference type="EMBL" id="MBC3798100.1"/>
    </source>
</evidence>
<dbReference type="InterPro" id="IPR051218">
    <property type="entry name" value="Sec_MonoDiacylglyc_Lipase"/>
</dbReference>
<dbReference type="EMBL" id="WJBB01000020">
    <property type="protein sequence ID" value="MBC3798100.1"/>
    <property type="molecule type" value="Genomic_DNA"/>
</dbReference>
<keyword evidence="3" id="KW-1185">Reference proteome</keyword>
<name>A0ABR6WPN7_9FIRM</name>
<feature type="domain" description="Fungal lipase-type" evidence="1">
    <location>
        <begin position="68"/>
        <end position="198"/>
    </location>
</feature>
<dbReference type="InterPro" id="IPR029058">
    <property type="entry name" value="AB_hydrolase_fold"/>
</dbReference>
<dbReference type="InterPro" id="IPR002921">
    <property type="entry name" value="Fungal_lipase-type"/>
</dbReference>
<sequence length="281" mass="32059">MKQTESYNKQDAILFAGFCYQTYPFFDQNKLNLPMEFELCCSFCGMAGVTEKAEEKFGFIAESENRIVLAFRGSDSTLNLDSDLDLFQTPFPYVENVGNSHRGITRVYQSMREELIEIVQKLPEGKRLYLTGHSLGGDLAIMAALDFAVNIPNKDLVVYTYAAGRPGDPDFVGAYNTHVKNSYRIFNVHDFIPTLPASEYPPPFTEKGLFYEHVDFSVPISFQMNNLFLNHRINCYFQKLGELDIDYMNTLRKKNPEFCPEAINLQELAVSIANETRETHA</sequence>
<reference evidence="2 3" key="1">
    <citation type="journal article" date="2020" name="mSystems">
        <title>Defining Genomic and Predicted Metabolic Features of the Acetobacterium Genus.</title>
        <authorList>
            <person name="Ross D.E."/>
            <person name="Marshall C.W."/>
            <person name="Gulliver D."/>
            <person name="May H.D."/>
            <person name="Norman R.S."/>
        </authorList>
    </citation>
    <scope>NUCLEOTIDE SEQUENCE [LARGE SCALE GENOMIC DNA]</scope>
    <source>
        <strain evidence="2 3">DSM 9173</strain>
    </source>
</reference>
<evidence type="ECO:0000313" key="3">
    <source>
        <dbReference type="Proteomes" id="UP000653358"/>
    </source>
</evidence>
<dbReference type="PANTHER" id="PTHR45856">
    <property type="entry name" value="ALPHA/BETA-HYDROLASES SUPERFAMILY PROTEIN"/>
    <property type="match status" value="1"/>
</dbReference>
<dbReference type="PANTHER" id="PTHR45856:SF24">
    <property type="entry name" value="FUNGAL LIPASE-LIKE DOMAIN-CONTAINING PROTEIN"/>
    <property type="match status" value="1"/>
</dbReference>